<keyword evidence="2" id="KW-1185">Reference proteome</keyword>
<gene>
    <name evidence="1" type="ORF">NA56DRAFT_735662</name>
</gene>
<dbReference type="EMBL" id="KZ613469">
    <property type="protein sequence ID" value="PMD25813.1"/>
    <property type="molecule type" value="Genomic_DNA"/>
</dbReference>
<reference evidence="1 2" key="1">
    <citation type="submission" date="2016-05" db="EMBL/GenBank/DDBJ databases">
        <title>A degradative enzymes factory behind the ericoid mycorrhizal symbiosis.</title>
        <authorList>
            <consortium name="DOE Joint Genome Institute"/>
            <person name="Martino E."/>
            <person name="Morin E."/>
            <person name="Grelet G."/>
            <person name="Kuo A."/>
            <person name="Kohler A."/>
            <person name="Daghino S."/>
            <person name="Barry K."/>
            <person name="Choi C."/>
            <person name="Cichocki N."/>
            <person name="Clum A."/>
            <person name="Copeland A."/>
            <person name="Hainaut M."/>
            <person name="Haridas S."/>
            <person name="Labutti K."/>
            <person name="Lindquist E."/>
            <person name="Lipzen A."/>
            <person name="Khouja H.-R."/>
            <person name="Murat C."/>
            <person name="Ohm R."/>
            <person name="Olson A."/>
            <person name="Spatafora J."/>
            <person name="Veneault-Fourrey C."/>
            <person name="Henrissat B."/>
            <person name="Grigoriev I."/>
            <person name="Martin F."/>
            <person name="Perotto S."/>
        </authorList>
    </citation>
    <scope>NUCLEOTIDE SEQUENCE [LARGE SCALE GENOMIC DNA]</scope>
    <source>
        <strain evidence="1 2">UAMH 7357</strain>
    </source>
</reference>
<protein>
    <submittedName>
        <fullName evidence="1">Uncharacterized protein</fullName>
    </submittedName>
</protein>
<evidence type="ECO:0000313" key="2">
    <source>
        <dbReference type="Proteomes" id="UP000235672"/>
    </source>
</evidence>
<dbReference type="AlphaFoldDB" id="A0A2J6QHS0"/>
<organism evidence="1 2">
    <name type="scientific">Hyaloscypha hepaticicola</name>
    <dbReference type="NCBI Taxonomy" id="2082293"/>
    <lineage>
        <taxon>Eukaryota</taxon>
        <taxon>Fungi</taxon>
        <taxon>Dikarya</taxon>
        <taxon>Ascomycota</taxon>
        <taxon>Pezizomycotina</taxon>
        <taxon>Leotiomycetes</taxon>
        <taxon>Helotiales</taxon>
        <taxon>Hyaloscyphaceae</taxon>
        <taxon>Hyaloscypha</taxon>
    </lineage>
</organism>
<evidence type="ECO:0000313" key="1">
    <source>
        <dbReference type="EMBL" id="PMD25813.1"/>
    </source>
</evidence>
<sequence length="167" mass="18595">MTIVLIISPLIPRTIVRLLSWAGAKPSAITQEMCSKRLDIFIDITERNMEKLLPVLMKPEEEEAELENPTGSQYSTSWRLLSFGRYYVLKHRALSGVLYDAALAAHVFNVGSFLFSPLPIGLRGAVPGYQLSYGSARVPGNKYTAKMQQIRGADSRSGQYDLLLIFA</sequence>
<proteinExistence type="predicted"/>
<accession>A0A2J6QHS0</accession>
<name>A0A2J6QHS0_9HELO</name>
<dbReference type="Proteomes" id="UP000235672">
    <property type="component" value="Unassembled WGS sequence"/>
</dbReference>